<accession>A0A7D3XTH7</accession>
<evidence type="ECO:0000313" key="2">
    <source>
        <dbReference type="EMBL" id="QKG78891.1"/>
    </source>
</evidence>
<dbReference type="AlphaFoldDB" id="A0A7D3XTH7"/>
<keyword evidence="1" id="KW-0812">Transmembrane</keyword>
<proteinExistence type="predicted"/>
<dbReference type="KEGG" id="ttz:FHG85_00940"/>
<reference evidence="2 3" key="1">
    <citation type="submission" date="2019-07" db="EMBL/GenBank/DDBJ databases">
        <title>Thalassofilum flectens gen. nov., sp. nov., a novel moderate thermophilic anaerobe from a shallow sea hot spring in Kunashir Island (Russia), representing a new family in the order Bacteroidales, and proposal of Thalassofilacea fam. nov.</title>
        <authorList>
            <person name="Kochetkova T.V."/>
            <person name="Podosokorskaya O.A."/>
            <person name="Novikov A."/>
            <person name="Elcheninov A.G."/>
            <person name="Toshchakov S.V."/>
            <person name="Kublanov I.V."/>
        </authorList>
    </citation>
    <scope>NUCLEOTIDE SEQUENCE [LARGE SCALE GENOMIC DNA]</scope>
    <source>
        <strain evidence="2 3">38-H</strain>
    </source>
</reference>
<name>A0A7D3XTH7_9BACT</name>
<keyword evidence="3" id="KW-1185">Reference proteome</keyword>
<evidence type="ECO:0000256" key="1">
    <source>
        <dbReference type="SAM" id="Phobius"/>
    </source>
</evidence>
<evidence type="ECO:0000313" key="3">
    <source>
        <dbReference type="Proteomes" id="UP000500961"/>
    </source>
</evidence>
<dbReference type="InterPro" id="IPR036249">
    <property type="entry name" value="Thioredoxin-like_sf"/>
</dbReference>
<evidence type="ECO:0008006" key="4">
    <source>
        <dbReference type="Google" id="ProtNLM"/>
    </source>
</evidence>
<protein>
    <recommendedName>
        <fullName evidence="4">Redoxin domain-containing protein</fullName>
    </recommendedName>
</protein>
<gene>
    <name evidence="2" type="ORF">FHG85_00940</name>
</gene>
<sequence>MRKKQILSLVAIIIVGASLFMIHGIAKKATSKPSPTPTSIHALSLDSFAVEISFVKADTSLVIVFNSECDICRIELEELLVNYANFERYNILLLSHQSTNELLRIQANYNLVNYANFEMLKIDELRTEEPFLSASNPSLFVFDHNGRLILQKKGYINPELLKKQLQK</sequence>
<organism evidence="2 3">
    <name type="scientific">Tenuifilum thalassicum</name>
    <dbReference type="NCBI Taxonomy" id="2590900"/>
    <lineage>
        <taxon>Bacteria</taxon>
        <taxon>Pseudomonadati</taxon>
        <taxon>Bacteroidota</taxon>
        <taxon>Bacteroidia</taxon>
        <taxon>Bacteroidales</taxon>
        <taxon>Tenuifilaceae</taxon>
        <taxon>Tenuifilum</taxon>
    </lineage>
</organism>
<feature type="transmembrane region" description="Helical" evidence="1">
    <location>
        <begin position="6"/>
        <end position="26"/>
    </location>
</feature>
<dbReference type="EMBL" id="CP041345">
    <property type="protein sequence ID" value="QKG78891.1"/>
    <property type="molecule type" value="Genomic_DNA"/>
</dbReference>
<keyword evidence="1" id="KW-0472">Membrane</keyword>
<dbReference type="SUPFAM" id="SSF52833">
    <property type="entry name" value="Thioredoxin-like"/>
    <property type="match status" value="1"/>
</dbReference>
<dbReference type="RefSeq" id="WP_173072406.1">
    <property type="nucleotide sequence ID" value="NZ_CP041345.1"/>
</dbReference>
<dbReference type="Proteomes" id="UP000500961">
    <property type="component" value="Chromosome"/>
</dbReference>
<keyword evidence="1" id="KW-1133">Transmembrane helix</keyword>
<dbReference type="Gene3D" id="3.40.30.10">
    <property type="entry name" value="Glutaredoxin"/>
    <property type="match status" value="1"/>
</dbReference>